<dbReference type="AlphaFoldDB" id="A0A7C9AJY7"/>
<protein>
    <submittedName>
        <fullName evidence="2">Uncharacterized protein</fullName>
    </submittedName>
</protein>
<organism evidence="2">
    <name type="scientific">Opuntia streptacantha</name>
    <name type="common">Prickly pear cactus</name>
    <name type="synonym">Opuntia cardona</name>
    <dbReference type="NCBI Taxonomy" id="393608"/>
    <lineage>
        <taxon>Eukaryota</taxon>
        <taxon>Viridiplantae</taxon>
        <taxon>Streptophyta</taxon>
        <taxon>Embryophyta</taxon>
        <taxon>Tracheophyta</taxon>
        <taxon>Spermatophyta</taxon>
        <taxon>Magnoliopsida</taxon>
        <taxon>eudicotyledons</taxon>
        <taxon>Gunneridae</taxon>
        <taxon>Pentapetalae</taxon>
        <taxon>Caryophyllales</taxon>
        <taxon>Cactineae</taxon>
        <taxon>Cactaceae</taxon>
        <taxon>Opuntioideae</taxon>
        <taxon>Opuntia</taxon>
    </lineage>
</organism>
<reference evidence="2" key="2">
    <citation type="submission" date="2020-07" db="EMBL/GenBank/DDBJ databases">
        <authorList>
            <person name="Vera ALvarez R."/>
            <person name="Arias-Moreno D.M."/>
            <person name="Jimenez-Jacinto V."/>
            <person name="Jimenez-Bremont J.F."/>
            <person name="Swaminathan K."/>
            <person name="Moose S.P."/>
            <person name="Guerrero-Gonzalez M.L."/>
            <person name="Marino-Ramirez L."/>
            <person name="Landsman D."/>
            <person name="Rodriguez-Kessler M."/>
            <person name="Delgado-Sanchez P."/>
        </authorList>
    </citation>
    <scope>NUCLEOTIDE SEQUENCE</scope>
    <source>
        <tissue evidence="2">Cladode</tissue>
    </source>
</reference>
<evidence type="ECO:0000256" key="1">
    <source>
        <dbReference type="SAM" id="Phobius"/>
    </source>
</evidence>
<reference evidence="2" key="1">
    <citation type="journal article" date="2013" name="J. Plant Res.">
        <title>Effect of fungi and light on seed germination of three Opuntia species from semiarid lands of central Mexico.</title>
        <authorList>
            <person name="Delgado-Sanchez P."/>
            <person name="Jimenez-Bremont J.F."/>
            <person name="Guerrero-Gonzalez Mde L."/>
            <person name="Flores J."/>
        </authorList>
    </citation>
    <scope>NUCLEOTIDE SEQUENCE</scope>
    <source>
        <tissue evidence="2">Cladode</tissue>
    </source>
</reference>
<keyword evidence="1" id="KW-0472">Membrane</keyword>
<proteinExistence type="predicted"/>
<keyword evidence="1" id="KW-1133">Transmembrane helix</keyword>
<feature type="transmembrane region" description="Helical" evidence="1">
    <location>
        <begin position="26"/>
        <end position="47"/>
    </location>
</feature>
<dbReference type="EMBL" id="GISG01247446">
    <property type="protein sequence ID" value="MBA4670401.1"/>
    <property type="molecule type" value="Transcribed_RNA"/>
</dbReference>
<sequence>MLTTSVEAEYSLTSSSIFSSSLFTAFLFRARGAVLSSLPIFNSILLLRLNRRNFLVLFLTTLPLPVLASSCFSSTSAFFFLPPRLLVTKLLKFSNSRSSIAGLRL</sequence>
<feature type="transmembrane region" description="Helical" evidence="1">
    <location>
        <begin position="54"/>
        <end position="81"/>
    </location>
</feature>
<dbReference type="EMBL" id="GISG01247443">
    <property type="protein sequence ID" value="MBA4670398.1"/>
    <property type="molecule type" value="Transcribed_RNA"/>
</dbReference>
<name>A0A7C9AJY7_OPUST</name>
<accession>A0A7C9AJY7</accession>
<keyword evidence="1" id="KW-0812">Transmembrane</keyword>
<evidence type="ECO:0000313" key="2">
    <source>
        <dbReference type="EMBL" id="MBA4670398.1"/>
    </source>
</evidence>